<evidence type="ECO:0000313" key="14">
    <source>
        <dbReference type="Proteomes" id="UP000199584"/>
    </source>
</evidence>
<dbReference type="Pfam" id="PF25601">
    <property type="entry name" value="AAA_lid_14"/>
    <property type="match status" value="1"/>
</dbReference>
<dbReference type="SUPFAM" id="SSF54631">
    <property type="entry name" value="CBS-domain pair"/>
    <property type="match status" value="1"/>
</dbReference>
<keyword evidence="2" id="KW-0058">Aromatic hydrocarbons catabolism</keyword>
<dbReference type="InterPro" id="IPR003593">
    <property type="entry name" value="AAA+_ATPase"/>
</dbReference>
<keyword evidence="14" id="KW-1185">Reference proteome</keyword>
<dbReference type="Pfam" id="PF00571">
    <property type="entry name" value="CBS"/>
    <property type="match status" value="2"/>
</dbReference>
<dbReference type="RefSeq" id="WP_092481903.1">
    <property type="nucleotide sequence ID" value="NZ_FOYM01000003.1"/>
</dbReference>
<accession>A0A1I6CY38</accession>
<dbReference type="AlphaFoldDB" id="A0A1I6CY38"/>
<dbReference type="PANTHER" id="PTHR32071:SF57">
    <property type="entry name" value="C4-DICARBOXYLATE TRANSPORT TRANSCRIPTIONAL REGULATORY PROTEIN DCTD"/>
    <property type="match status" value="1"/>
</dbReference>
<dbReference type="InterPro" id="IPR000014">
    <property type="entry name" value="PAS"/>
</dbReference>
<dbReference type="SMART" id="SM00382">
    <property type="entry name" value="AAA"/>
    <property type="match status" value="1"/>
</dbReference>
<dbReference type="Gene3D" id="1.10.10.60">
    <property type="entry name" value="Homeodomain-like"/>
    <property type="match status" value="1"/>
</dbReference>
<protein>
    <recommendedName>
        <fullName evidence="7">HTH-type transcriptional regulatory protein TyrR</fullName>
    </recommendedName>
</protein>
<dbReference type="SUPFAM" id="SSF55785">
    <property type="entry name" value="PYP-like sensor domain (PAS domain)"/>
    <property type="match status" value="2"/>
</dbReference>
<dbReference type="Pfam" id="PF00989">
    <property type="entry name" value="PAS"/>
    <property type="match status" value="2"/>
</dbReference>
<dbReference type="InterPro" id="IPR046342">
    <property type="entry name" value="CBS_dom_sf"/>
</dbReference>
<dbReference type="EMBL" id="FOYM01000003">
    <property type="protein sequence ID" value="SFQ98099.1"/>
    <property type="molecule type" value="Genomic_DNA"/>
</dbReference>
<evidence type="ECO:0000256" key="2">
    <source>
        <dbReference type="ARBA" id="ARBA00022797"/>
    </source>
</evidence>
<evidence type="ECO:0000256" key="7">
    <source>
        <dbReference type="ARBA" id="ARBA00029500"/>
    </source>
</evidence>
<dbReference type="Gene3D" id="3.40.50.300">
    <property type="entry name" value="P-loop containing nucleotide triphosphate hydrolases"/>
    <property type="match status" value="1"/>
</dbReference>
<feature type="domain" description="PAC" evidence="11">
    <location>
        <begin position="313"/>
        <end position="365"/>
    </location>
</feature>
<dbReference type="Gene3D" id="3.30.450.20">
    <property type="entry name" value="PAS domain"/>
    <property type="match status" value="2"/>
</dbReference>
<evidence type="ECO:0000259" key="10">
    <source>
        <dbReference type="PROSITE" id="PS50112"/>
    </source>
</evidence>
<dbReference type="InterPro" id="IPR000700">
    <property type="entry name" value="PAS-assoc_C"/>
</dbReference>
<dbReference type="FunFam" id="3.40.50.300:FF:000006">
    <property type="entry name" value="DNA-binding transcriptional regulator NtrC"/>
    <property type="match status" value="1"/>
</dbReference>
<feature type="domain" description="PAS" evidence="10">
    <location>
        <begin position="246"/>
        <end position="288"/>
    </location>
</feature>
<evidence type="ECO:0000259" key="9">
    <source>
        <dbReference type="PROSITE" id="PS50045"/>
    </source>
</evidence>
<keyword evidence="8" id="KW-0129">CBS domain</keyword>
<dbReference type="InterPro" id="IPR035965">
    <property type="entry name" value="PAS-like_dom_sf"/>
</dbReference>
<evidence type="ECO:0000313" key="13">
    <source>
        <dbReference type="EMBL" id="SFQ98099.1"/>
    </source>
</evidence>
<evidence type="ECO:0000259" key="11">
    <source>
        <dbReference type="PROSITE" id="PS50113"/>
    </source>
</evidence>
<feature type="domain" description="Sigma-54 factor interaction" evidence="9">
    <location>
        <begin position="390"/>
        <end position="619"/>
    </location>
</feature>
<dbReference type="PROSITE" id="PS00675">
    <property type="entry name" value="SIGMA54_INTERACT_1"/>
    <property type="match status" value="1"/>
</dbReference>
<dbReference type="PANTHER" id="PTHR32071">
    <property type="entry name" value="TRANSCRIPTIONAL REGULATORY PROTEIN"/>
    <property type="match status" value="1"/>
</dbReference>
<evidence type="ECO:0000256" key="6">
    <source>
        <dbReference type="ARBA" id="ARBA00023163"/>
    </source>
</evidence>
<dbReference type="SUPFAM" id="SSF52540">
    <property type="entry name" value="P-loop containing nucleoside triphosphate hydrolases"/>
    <property type="match status" value="1"/>
</dbReference>
<dbReference type="PROSITE" id="PS51371">
    <property type="entry name" value="CBS"/>
    <property type="match status" value="1"/>
</dbReference>
<dbReference type="PROSITE" id="PS00688">
    <property type="entry name" value="SIGMA54_INTERACT_3"/>
    <property type="match status" value="1"/>
</dbReference>
<evidence type="ECO:0000256" key="8">
    <source>
        <dbReference type="PROSITE-ProRule" id="PRU00703"/>
    </source>
</evidence>
<keyword evidence="5" id="KW-0238">DNA-binding</keyword>
<dbReference type="Proteomes" id="UP000199584">
    <property type="component" value="Unassembled WGS sequence"/>
</dbReference>
<evidence type="ECO:0000259" key="12">
    <source>
        <dbReference type="PROSITE" id="PS51371"/>
    </source>
</evidence>
<dbReference type="InterPro" id="IPR025943">
    <property type="entry name" value="Sigma_54_int_dom_ATP-bd_2"/>
</dbReference>
<dbReference type="InterPro" id="IPR013767">
    <property type="entry name" value="PAS_fold"/>
</dbReference>
<dbReference type="InterPro" id="IPR058031">
    <property type="entry name" value="AAA_lid_NorR"/>
</dbReference>
<reference evidence="14" key="1">
    <citation type="submission" date="2016-10" db="EMBL/GenBank/DDBJ databases">
        <authorList>
            <person name="Varghese N."/>
            <person name="Submissions S."/>
        </authorList>
    </citation>
    <scope>NUCLEOTIDE SEQUENCE [LARGE SCALE GENOMIC DNA]</scope>
    <source>
        <strain evidence="14">DSM 3669</strain>
    </source>
</reference>
<evidence type="ECO:0000256" key="4">
    <source>
        <dbReference type="ARBA" id="ARBA00023015"/>
    </source>
</evidence>
<dbReference type="STRING" id="39060.SAMN05660706_10344"/>
<dbReference type="PROSITE" id="PS50045">
    <property type="entry name" value="SIGMA54_INTERACT_4"/>
    <property type="match status" value="1"/>
</dbReference>
<dbReference type="GO" id="GO:0003677">
    <property type="term" value="F:DNA binding"/>
    <property type="evidence" value="ECO:0007669"/>
    <property type="project" value="UniProtKB-KW"/>
</dbReference>
<dbReference type="SMART" id="SM00091">
    <property type="entry name" value="PAS"/>
    <property type="match status" value="2"/>
</dbReference>
<feature type="domain" description="PAS" evidence="10">
    <location>
        <begin position="124"/>
        <end position="177"/>
    </location>
</feature>
<dbReference type="InterPro" id="IPR030828">
    <property type="entry name" value="HTH_TyrR"/>
</dbReference>
<gene>
    <name evidence="13" type="ORF">SAMN05660706_10344</name>
</gene>
<dbReference type="NCBIfam" id="TIGR00229">
    <property type="entry name" value="sensory_box"/>
    <property type="match status" value="2"/>
</dbReference>
<dbReference type="CDD" id="cd00130">
    <property type="entry name" value="PAS"/>
    <property type="match status" value="2"/>
</dbReference>
<dbReference type="Pfam" id="PF18024">
    <property type="entry name" value="HTH_50"/>
    <property type="match status" value="1"/>
</dbReference>
<dbReference type="OrthoDB" id="9803970at2"/>
<name>A0A1I6CY38_9FIRM</name>
<dbReference type="GO" id="GO:0005524">
    <property type="term" value="F:ATP binding"/>
    <property type="evidence" value="ECO:0007669"/>
    <property type="project" value="UniProtKB-KW"/>
</dbReference>
<dbReference type="PROSITE" id="PS50113">
    <property type="entry name" value="PAC"/>
    <property type="match status" value="1"/>
</dbReference>
<dbReference type="Gene3D" id="1.10.8.60">
    <property type="match status" value="1"/>
</dbReference>
<dbReference type="CDD" id="cd00009">
    <property type="entry name" value="AAA"/>
    <property type="match status" value="1"/>
</dbReference>
<dbReference type="InterPro" id="IPR000644">
    <property type="entry name" value="CBS_dom"/>
</dbReference>
<organism evidence="13 14">
    <name type="scientific">Desulfoscipio geothermicus DSM 3669</name>
    <dbReference type="NCBI Taxonomy" id="1121426"/>
    <lineage>
        <taxon>Bacteria</taxon>
        <taxon>Bacillati</taxon>
        <taxon>Bacillota</taxon>
        <taxon>Clostridia</taxon>
        <taxon>Eubacteriales</taxon>
        <taxon>Desulfallaceae</taxon>
        <taxon>Desulfoscipio</taxon>
    </lineage>
</organism>
<feature type="domain" description="CBS" evidence="12">
    <location>
        <begin position="7"/>
        <end position="66"/>
    </location>
</feature>
<dbReference type="SUPFAM" id="SSF46689">
    <property type="entry name" value="Homeodomain-like"/>
    <property type="match status" value="1"/>
</dbReference>
<dbReference type="PROSITE" id="PS00676">
    <property type="entry name" value="SIGMA54_INTERACT_2"/>
    <property type="match status" value="1"/>
</dbReference>
<dbReference type="GO" id="GO:0006355">
    <property type="term" value="P:regulation of DNA-templated transcription"/>
    <property type="evidence" value="ECO:0007669"/>
    <property type="project" value="InterPro"/>
</dbReference>
<evidence type="ECO:0000256" key="1">
    <source>
        <dbReference type="ARBA" id="ARBA00022741"/>
    </source>
</evidence>
<sequence length="704" mass="78332">MLVQEIMTESTVTLKPEQNALEAWKILKDTGLAGIPVVSDGGAIMGIVSREEIVQAGPEILTGGAMVQSIMQEEVYTLNEDSPVSDAWTMPANVFLVVNANGRVTGILDRSEVGHALFKKASQMFQQIETIMDSAHNGIVAIDANGIITIFNQAAEKITRRKKSEALGRHLSEVIIPHGLLDILEKGNYQSHYKFTVEYSSGNTHTYLTNRSPIIENGKVVGAIGVFQDISEFEFISEELSTVKQLNKELETIIESSYDGILVTDQDGRIIRANRAIKRITGIPAETLQNMTIEDLIEQGSYSRSVVEAVIEKNEAVTLSEQTADKNHLLITGNPVHNQSGEIARVVINIRDMTDLNKLKNQLEQSIALSERYHGELTELRSKLIAQEGMIIKSTKMKKVMEVALRLAHVDSTVLLLGESGVGKEVVAKTIHKNSKRSDGPFITVNCGAIPENLLESELFGYEKGAFTGANREGKAGMFELADNGTLFLDEIGDLPLPFQVKLLRAIQEKEITRVGGTKPRPVNVRIIAATNQLLEKLVQEGQFREDLYFRLNVVPINIPPLRDRKDDIVPLIYSFKKHFEKVYGIEKDFAPRVFKDLIDYQWPGNVRELKNVVERLLVTSPERVIKSVDIPLNITPQPQLDRQEVTVRGIIPLKKAQLELERQLIGAALKELGSTYKAARALRVDQSTIVRKVNRLKENGLSL</sequence>
<keyword evidence="4" id="KW-0805">Transcription regulation</keyword>
<dbReference type="InterPro" id="IPR025944">
    <property type="entry name" value="Sigma_54_int_dom_CS"/>
</dbReference>
<evidence type="ECO:0000256" key="3">
    <source>
        <dbReference type="ARBA" id="ARBA00022840"/>
    </source>
</evidence>
<evidence type="ECO:0000256" key="5">
    <source>
        <dbReference type="ARBA" id="ARBA00023125"/>
    </source>
</evidence>
<dbReference type="InterPro" id="IPR002078">
    <property type="entry name" value="Sigma_54_int"/>
</dbReference>
<keyword evidence="3" id="KW-0067">ATP-binding</keyword>
<dbReference type="InterPro" id="IPR025662">
    <property type="entry name" value="Sigma_54_int_dom_ATP-bd_1"/>
</dbReference>
<keyword evidence="1" id="KW-0547">Nucleotide-binding</keyword>
<dbReference type="PROSITE" id="PS50112">
    <property type="entry name" value="PAS"/>
    <property type="match status" value="2"/>
</dbReference>
<proteinExistence type="predicted"/>
<dbReference type="InterPro" id="IPR009057">
    <property type="entry name" value="Homeodomain-like_sf"/>
</dbReference>
<dbReference type="InterPro" id="IPR027417">
    <property type="entry name" value="P-loop_NTPase"/>
</dbReference>
<keyword evidence="6" id="KW-0804">Transcription</keyword>
<dbReference type="Gene3D" id="3.10.580.10">
    <property type="entry name" value="CBS-domain"/>
    <property type="match status" value="1"/>
</dbReference>
<dbReference type="Pfam" id="PF00158">
    <property type="entry name" value="Sigma54_activat"/>
    <property type="match status" value="1"/>
</dbReference>